<name>A0ABP9JY70_9NOCA</name>
<evidence type="ECO:0000313" key="3">
    <source>
        <dbReference type="EMBL" id="GAA5045544.1"/>
    </source>
</evidence>
<dbReference type="Pfam" id="PF07398">
    <property type="entry name" value="MDMPI_C"/>
    <property type="match status" value="1"/>
</dbReference>
<dbReference type="InterPro" id="IPR036527">
    <property type="entry name" value="SCP2_sterol-bd_dom_sf"/>
</dbReference>
<dbReference type="NCBIfam" id="TIGR03083">
    <property type="entry name" value="maleylpyruvate isomerase family mycothiol-dependent enzyme"/>
    <property type="match status" value="1"/>
</dbReference>
<evidence type="ECO:0000259" key="1">
    <source>
        <dbReference type="Pfam" id="PF07398"/>
    </source>
</evidence>
<evidence type="ECO:0000313" key="4">
    <source>
        <dbReference type="Proteomes" id="UP001500603"/>
    </source>
</evidence>
<keyword evidence="3" id="KW-0413">Isomerase</keyword>
<dbReference type="Proteomes" id="UP001500603">
    <property type="component" value="Unassembled WGS sequence"/>
</dbReference>
<dbReference type="Pfam" id="PF11716">
    <property type="entry name" value="MDMPI_N"/>
    <property type="match status" value="1"/>
</dbReference>
<dbReference type="Gene3D" id="3.30.1050.20">
    <property type="match status" value="1"/>
</dbReference>
<dbReference type="EMBL" id="BAABJM010000001">
    <property type="protein sequence ID" value="GAA5045544.1"/>
    <property type="molecule type" value="Genomic_DNA"/>
</dbReference>
<gene>
    <name evidence="3" type="ORF">GCM10023318_10050</name>
</gene>
<accession>A0ABP9JY70</accession>
<reference evidence="4" key="1">
    <citation type="journal article" date="2019" name="Int. J. Syst. Evol. Microbiol.">
        <title>The Global Catalogue of Microorganisms (GCM) 10K type strain sequencing project: providing services to taxonomists for standard genome sequencing and annotation.</title>
        <authorList>
            <consortium name="The Broad Institute Genomics Platform"/>
            <consortium name="The Broad Institute Genome Sequencing Center for Infectious Disease"/>
            <person name="Wu L."/>
            <person name="Ma J."/>
        </authorList>
    </citation>
    <scope>NUCLEOTIDE SEQUENCE [LARGE SCALE GENOMIC DNA]</scope>
    <source>
        <strain evidence="4">JCM 18298</strain>
    </source>
</reference>
<feature type="domain" description="Mycothiol-dependent maleylpyruvate isomerase metal-binding" evidence="2">
    <location>
        <begin position="21"/>
        <end position="156"/>
    </location>
</feature>
<proteinExistence type="predicted"/>
<dbReference type="InterPro" id="IPR010872">
    <property type="entry name" value="MDMPI_C-term_domain"/>
</dbReference>
<keyword evidence="4" id="KW-1185">Reference proteome</keyword>
<evidence type="ECO:0000259" key="2">
    <source>
        <dbReference type="Pfam" id="PF11716"/>
    </source>
</evidence>
<dbReference type="InterPro" id="IPR034660">
    <property type="entry name" value="DinB/YfiT-like"/>
</dbReference>
<dbReference type="SUPFAM" id="SSF109854">
    <property type="entry name" value="DinB/YfiT-like putative metalloenzymes"/>
    <property type="match status" value="1"/>
</dbReference>
<feature type="domain" description="MDMPI C-terminal" evidence="1">
    <location>
        <begin position="164"/>
        <end position="241"/>
    </location>
</feature>
<organism evidence="3 4">
    <name type="scientific">Nocardia callitridis</name>
    <dbReference type="NCBI Taxonomy" id="648753"/>
    <lineage>
        <taxon>Bacteria</taxon>
        <taxon>Bacillati</taxon>
        <taxon>Actinomycetota</taxon>
        <taxon>Actinomycetes</taxon>
        <taxon>Mycobacteriales</taxon>
        <taxon>Nocardiaceae</taxon>
        <taxon>Nocardia</taxon>
    </lineage>
</organism>
<dbReference type="RefSeq" id="WP_345493831.1">
    <property type="nucleotide sequence ID" value="NZ_BAABJM010000001.1"/>
</dbReference>
<dbReference type="InterPro" id="IPR024344">
    <property type="entry name" value="MDMPI_metal-binding"/>
</dbReference>
<dbReference type="Gene3D" id="1.20.120.450">
    <property type="entry name" value="dinb family like domain"/>
    <property type="match status" value="1"/>
</dbReference>
<dbReference type="InterPro" id="IPR017517">
    <property type="entry name" value="Maleyloyr_isom"/>
</dbReference>
<comment type="caution">
    <text evidence="3">The sequence shown here is derived from an EMBL/GenBank/DDBJ whole genome shotgun (WGS) entry which is preliminary data.</text>
</comment>
<sequence>MTSTAREHPSPDHVVALDTVEAATTRLFDTARTLSDDDLAGPSLLPGWTRGHVLAHFARNADSLVNLLLWARTGIEIPQYASTFLRDHDIEAGAPRPIAEQVLDNETAAERWLALGKALSQQQWEVEVRTRQGHPIRATEVRWMRLQEAEIHHVDLNVAYQPSDWPTDFVERVLTQASADLDRSTAEDTVSFTVRATDLDFSATIGPDPTATITGPASSLAAWLLGRSPGEDLTGDVPALPAWK</sequence>
<dbReference type="GO" id="GO:0016853">
    <property type="term" value="F:isomerase activity"/>
    <property type="evidence" value="ECO:0007669"/>
    <property type="project" value="UniProtKB-KW"/>
</dbReference>
<dbReference type="SUPFAM" id="SSF55718">
    <property type="entry name" value="SCP-like"/>
    <property type="match status" value="1"/>
</dbReference>
<protein>
    <submittedName>
        <fullName evidence="3">Maleylpyruvate isomerase family mycothiol-dependent enzyme</fullName>
    </submittedName>
</protein>